<dbReference type="CDD" id="cd24004">
    <property type="entry name" value="ASKHA_NBD_PilM-like"/>
    <property type="match status" value="1"/>
</dbReference>
<name>A0ABT9YXW2_9BACI</name>
<dbReference type="Proteomes" id="UP001232245">
    <property type="component" value="Unassembled WGS sequence"/>
</dbReference>
<proteinExistence type="predicted"/>
<keyword evidence="2" id="KW-0131">Cell cycle</keyword>
<gene>
    <name evidence="2" type="ORF">J2S02_000898</name>
</gene>
<dbReference type="SUPFAM" id="SSF53067">
    <property type="entry name" value="Actin-like ATPase domain"/>
    <property type="match status" value="2"/>
</dbReference>
<dbReference type="PANTHER" id="PTHR32432">
    <property type="entry name" value="CELL DIVISION PROTEIN FTSA-RELATED"/>
    <property type="match status" value="1"/>
</dbReference>
<organism evidence="2 3">
    <name type="scientific">Metabacillus niabensis</name>
    <dbReference type="NCBI Taxonomy" id="324854"/>
    <lineage>
        <taxon>Bacteria</taxon>
        <taxon>Bacillati</taxon>
        <taxon>Bacillota</taxon>
        <taxon>Bacilli</taxon>
        <taxon>Bacillales</taxon>
        <taxon>Bacillaceae</taxon>
        <taxon>Metabacillus</taxon>
    </lineage>
</organism>
<keyword evidence="2" id="KW-0132">Cell division</keyword>
<evidence type="ECO:0000313" key="2">
    <source>
        <dbReference type="EMBL" id="MDQ0224569.1"/>
    </source>
</evidence>
<dbReference type="InterPro" id="IPR043129">
    <property type="entry name" value="ATPase_NBD"/>
</dbReference>
<dbReference type="InterPro" id="IPR003494">
    <property type="entry name" value="SHS2_FtsA"/>
</dbReference>
<sequence length="715" mass="78572">MENSDLTFALDIGTRSVVGLILKVENGFYHIVDTVIKEHDKRSMLDGQIHDVLSVANVISSIKDELESVHGPLHKVCVAAAGRALKTIRASSAFEISGKPMFQKEDVLQLELMAVQAAQKQIAEKFENERAHHYDCVGYSVLQYKLDGEEIGSLIDQQGDEVAVEIIATFLPKVVVESLLAALNRADLEMEALTLEPIAAINVLIPPSMRRLNVALVDIGAGTSDIAITDLGTIISYGMVPIAGDEITEAISDEFLLDFPKAEEAKRKLTTNSSITITDILGFETDVSSEEVIKKISPAIDKLTSSIKDEILQLNNGASPKAVMLVGGGSLTPELPKRLATKLELPENRVAIRGIDAISHLKLADHVQKGPELVTPIGIAVASKQNPIQYISVKVNERSVRLFHMKTLTVGDSILASGLQLNKLFGKPGMAIFIEANGKSITIPGEHGSPPVIKKNNEITSLDDEIKHGDMIHIEKGENGKTPFVTLGSLFDHIQAKTVTINGITHTVNPIYKINGEVQTNLETRLVDRDRVTCEIPETIEEFLQCINMGHFVAKMKPFSIEIDEKIVTIESFSAKLYKNGLATSKDARLENGDIVFINETIEPTLKQLMKETSFTLSQSIPVLFNGEQVTIEKSITEFYRNGKKLEYDTIIHNGDKLISKKKSVQPFIFQDVFTVVNIELPSSGTNQFILQKNGQETNFQDPIAPGDELTIKWL</sequence>
<keyword evidence="3" id="KW-1185">Reference proteome</keyword>
<accession>A0ABT9YXW2</accession>
<evidence type="ECO:0000313" key="3">
    <source>
        <dbReference type="Proteomes" id="UP001232245"/>
    </source>
</evidence>
<reference evidence="2 3" key="1">
    <citation type="submission" date="2023-07" db="EMBL/GenBank/DDBJ databases">
        <title>Genomic Encyclopedia of Type Strains, Phase IV (KMG-IV): sequencing the most valuable type-strain genomes for metagenomic binning, comparative biology and taxonomic classification.</title>
        <authorList>
            <person name="Goeker M."/>
        </authorList>
    </citation>
    <scope>NUCLEOTIDE SEQUENCE [LARGE SCALE GENOMIC DNA]</scope>
    <source>
        <strain evidence="2 3">DSM 17723</strain>
    </source>
</reference>
<evidence type="ECO:0000259" key="1">
    <source>
        <dbReference type="SMART" id="SM00842"/>
    </source>
</evidence>
<comment type="caution">
    <text evidence="2">The sequence shown here is derived from an EMBL/GenBank/DDBJ whole genome shotgun (WGS) entry which is preliminary data.</text>
</comment>
<dbReference type="PANTHER" id="PTHR32432:SF3">
    <property type="entry name" value="ETHANOLAMINE UTILIZATION PROTEIN EUTJ"/>
    <property type="match status" value="1"/>
</dbReference>
<dbReference type="Pfam" id="PF14450">
    <property type="entry name" value="FtsA"/>
    <property type="match status" value="1"/>
</dbReference>
<protein>
    <submittedName>
        <fullName evidence="2">Cell division protein FtsA</fullName>
    </submittedName>
</protein>
<dbReference type="EMBL" id="JAUSTZ010000002">
    <property type="protein sequence ID" value="MDQ0224569.1"/>
    <property type="molecule type" value="Genomic_DNA"/>
</dbReference>
<dbReference type="Gene3D" id="3.30.420.40">
    <property type="match status" value="2"/>
</dbReference>
<dbReference type="Gene3D" id="3.30.1490.300">
    <property type="match status" value="1"/>
</dbReference>
<feature type="domain" description="SHS2" evidence="1">
    <location>
        <begin position="7"/>
        <end position="204"/>
    </location>
</feature>
<dbReference type="GO" id="GO:0051301">
    <property type="term" value="P:cell division"/>
    <property type="evidence" value="ECO:0007669"/>
    <property type="project" value="UniProtKB-KW"/>
</dbReference>
<dbReference type="InterPro" id="IPR050696">
    <property type="entry name" value="FtsA/MreB"/>
</dbReference>
<dbReference type="RefSeq" id="WP_174880441.1">
    <property type="nucleotide sequence ID" value="NZ_CADEPK010000185.1"/>
</dbReference>
<dbReference type="SMART" id="SM00842">
    <property type="entry name" value="FtsA"/>
    <property type="match status" value="1"/>
</dbReference>